<dbReference type="Pfam" id="PF10708">
    <property type="entry name" value="DUF2510"/>
    <property type="match status" value="1"/>
</dbReference>
<evidence type="ECO:0000259" key="3">
    <source>
        <dbReference type="Pfam" id="PF10708"/>
    </source>
</evidence>
<feature type="compositionally biased region" description="Basic and acidic residues" evidence="1">
    <location>
        <begin position="34"/>
        <end position="45"/>
    </location>
</feature>
<dbReference type="InterPro" id="IPR018929">
    <property type="entry name" value="DUF2510"/>
</dbReference>
<feature type="region of interest" description="Disordered" evidence="1">
    <location>
        <begin position="1"/>
        <end position="116"/>
    </location>
</feature>
<feature type="domain" description="DUF2510" evidence="3">
    <location>
        <begin position="7"/>
        <end position="30"/>
    </location>
</feature>
<evidence type="ECO:0000313" key="5">
    <source>
        <dbReference type="Proteomes" id="UP001596455"/>
    </source>
</evidence>
<keyword evidence="2" id="KW-0472">Membrane</keyword>
<comment type="caution">
    <text evidence="4">The sequence shown here is derived from an EMBL/GenBank/DDBJ whole genome shotgun (WGS) entry which is preliminary data.</text>
</comment>
<accession>A0ABW2QC31</accession>
<protein>
    <submittedName>
        <fullName evidence="4">DUF2510 domain-containing protein</fullName>
    </submittedName>
</protein>
<keyword evidence="5" id="KW-1185">Reference proteome</keyword>
<keyword evidence="2" id="KW-0812">Transmembrane</keyword>
<dbReference type="EMBL" id="JBHTCQ010000001">
    <property type="protein sequence ID" value="MFC7404963.1"/>
    <property type="molecule type" value="Genomic_DNA"/>
</dbReference>
<proteinExistence type="predicted"/>
<dbReference type="Proteomes" id="UP001596455">
    <property type="component" value="Unassembled WGS sequence"/>
</dbReference>
<name>A0ABW2QC31_9MICO</name>
<keyword evidence="2" id="KW-1133">Transmembrane helix</keyword>
<evidence type="ECO:0000256" key="1">
    <source>
        <dbReference type="SAM" id="MobiDB-lite"/>
    </source>
</evidence>
<evidence type="ECO:0000313" key="4">
    <source>
        <dbReference type="EMBL" id="MFC7404963.1"/>
    </source>
</evidence>
<feature type="transmembrane region" description="Helical" evidence="2">
    <location>
        <begin position="143"/>
        <end position="168"/>
    </location>
</feature>
<dbReference type="RefSeq" id="WP_382392849.1">
    <property type="nucleotide sequence ID" value="NZ_JBHTCQ010000001.1"/>
</dbReference>
<organism evidence="4 5">
    <name type="scientific">Georgenia alba</name>
    <dbReference type="NCBI Taxonomy" id="2233858"/>
    <lineage>
        <taxon>Bacteria</taxon>
        <taxon>Bacillati</taxon>
        <taxon>Actinomycetota</taxon>
        <taxon>Actinomycetes</taxon>
        <taxon>Micrococcales</taxon>
        <taxon>Bogoriellaceae</taxon>
        <taxon>Georgenia</taxon>
    </lineage>
</organism>
<reference evidence="5" key="1">
    <citation type="journal article" date="2019" name="Int. J. Syst. Evol. Microbiol.">
        <title>The Global Catalogue of Microorganisms (GCM) 10K type strain sequencing project: providing services to taxonomists for standard genome sequencing and annotation.</title>
        <authorList>
            <consortium name="The Broad Institute Genomics Platform"/>
            <consortium name="The Broad Institute Genome Sequencing Center for Infectious Disease"/>
            <person name="Wu L."/>
            <person name="Ma J."/>
        </authorList>
    </citation>
    <scope>NUCLEOTIDE SEQUENCE [LARGE SCALE GENOMIC DNA]</scope>
    <source>
        <strain evidence="5">JCM 1490</strain>
    </source>
</reference>
<sequence length="276" mass="28374">MTASPGPGWYPDPERPGAFRWWDGVRWGPTQEEGGYRPPEEHEPPADSSDETPYVHGDYGASPPPSSGDAANPYADYAGAPSPYSGEGGIANPYPADTTGAGPYGPPASGPVGSAPSAAGPYGTVSGGMTGGQGAQGTGGRAVAILVGLGAVGLVIVVAVIAIVVNLLGDEPVEEPQEAISSYPATFELDVPAGGEATQELIIEEAGTYEIRVDETNGEDPVLNLRGPGGEEWEDDDGGDSYNSLLTESLDPGTYEMVVTEYSGDHLTVEVTIQQH</sequence>
<gene>
    <name evidence="4" type="ORF">ACFQQL_07565</name>
</gene>
<evidence type="ECO:0000256" key="2">
    <source>
        <dbReference type="SAM" id="Phobius"/>
    </source>
</evidence>